<evidence type="ECO:0000313" key="3">
    <source>
        <dbReference type="Proteomes" id="UP001302719"/>
    </source>
</evidence>
<dbReference type="RefSeq" id="WP_312639973.1">
    <property type="nucleotide sequence ID" value="NZ_CP116967.1"/>
</dbReference>
<evidence type="ECO:0000256" key="1">
    <source>
        <dbReference type="SAM" id="MobiDB-lite"/>
    </source>
</evidence>
<name>A0AA96JR30_9BACT</name>
<feature type="region of interest" description="Disordered" evidence="1">
    <location>
        <begin position="304"/>
        <end position="328"/>
    </location>
</feature>
<proteinExistence type="predicted"/>
<reference evidence="2 3" key="1">
    <citation type="submission" date="2023-01" db="EMBL/GenBank/DDBJ databases">
        <title>Cultivation and genomic characterization of new, ubiquitous marine nitrite-oxidizing bacteria from the Nitrospirales.</title>
        <authorList>
            <person name="Mueller A.J."/>
            <person name="Daebeler A."/>
            <person name="Herbold C.W."/>
            <person name="Kirkegaard R.H."/>
            <person name="Daims H."/>
        </authorList>
    </citation>
    <scope>NUCLEOTIDE SEQUENCE [LARGE SCALE GENOMIC DNA]</scope>
    <source>
        <strain evidence="2 3">VA</strain>
    </source>
</reference>
<dbReference type="KEGG" id="nall:PP769_10350"/>
<accession>A0AA96JR30</accession>
<dbReference type="EMBL" id="CP116967">
    <property type="protein sequence ID" value="WNM56385.1"/>
    <property type="molecule type" value="Genomic_DNA"/>
</dbReference>
<feature type="compositionally biased region" description="Basic and acidic residues" evidence="1">
    <location>
        <begin position="314"/>
        <end position="328"/>
    </location>
</feature>
<dbReference type="AlphaFoldDB" id="A0AA96JR30"/>
<gene>
    <name evidence="2" type="ORF">PP769_10350</name>
</gene>
<sequence>MPICEADPWRMQFFEGIPCPPEVNIPTEDGDAWAWYPQYKWIYNKLMIAESQNLPCAPHGLDPSFFPVFSKPIYNMRGMGAGSRVLRSLKEYKHLERPGHMWMPLLQGDHVSSDVAVVKGEPHWWRHATGKPLEGGMFDYWTVLATPIPTIEAYCDDWLRRHLAGYTGMINFETIGGKIIEVHLRFADQWPDLYGAGWVGSLVRLYAEEQWQFDDSHRQEGYSVVLFGAHGVHYQHPPKEVIAQLRQTPHVSSIQITFHEEKPPKDHSMPPGGFRLAIVNCWDLETGFEVRKKLALSFWSTHQFQPNRPPAPKTLRDSAAERHEQTVE</sequence>
<organism evidence="2 3">
    <name type="scientific">Candidatus Nitrospira allomarina</name>
    <dbReference type="NCBI Taxonomy" id="3020900"/>
    <lineage>
        <taxon>Bacteria</taxon>
        <taxon>Pseudomonadati</taxon>
        <taxon>Nitrospirota</taxon>
        <taxon>Nitrospiria</taxon>
        <taxon>Nitrospirales</taxon>
        <taxon>Nitrospiraceae</taxon>
        <taxon>Nitrospira</taxon>
    </lineage>
</organism>
<keyword evidence="3" id="KW-1185">Reference proteome</keyword>
<dbReference type="Proteomes" id="UP001302719">
    <property type="component" value="Chromosome"/>
</dbReference>
<protein>
    <submittedName>
        <fullName evidence="2">Uncharacterized protein</fullName>
    </submittedName>
</protein>
<evidence type="ECO:0000313" key="2">
    <source>
        <dbReference type="EMBL" id="WNM56385.1"/>
    </source>
</evidence>